<keyword evidence="4 7" id="KW-1133">Transmembrane helix</keyword>
<dbReference type="PANTHER" id="PTHR43791">
    <property type="entry name" value="PERMEASE-RELATED"/>
    <property type="match status" value="1"/>
</dbReference>
<reference evidence="8 9" key="1">
    <citation type="submission" date="2024-09" db="EMBL/GenBank/DDBJ databases">
        <title>Rethinking Asexuality: The Enigmatic Case of Functional Sexual Genes in Lepraria (Stereocaulaceae).</title>
        <authorList>
            <person name="Doellman M."/>
            <person name="Sun Y."/>
            <person name="Barcenas-Pena A."/>
            <person name="Lumbsch H.T."/>
            <person name="Grewe F."/>
        </authorList>
    </citation>
    <scope>NUCLEOTIDE SEQUENCE [LARGE SCALE GENOMIC DNA]</scope>
    <source>
        <strain evidence="8 9">Grewe 0041</strain>
    </source>
</reference>
<dbReference type="InterPro" id="IPR011701">
    <property type="entry name" value="MFS"/>
</dbReference>
<evidence type="ECO:0000256" key="7">
    <source>
        <dbReference type="SAM" id="Phobius"/>
    </source>
</evidence>
<comment type="caution">
    <text evidence="8">The sequence shown here is derived from an EMBL/GenBank/DDBJ whole genome shotgun (WGS) entry which is preliminary data.</text>
</comment>
<evidence type="ECO:0000256" key="5">
    <source>
        <dbReference type="ARBA" id="ARBA00023136"/>
    </source>
</evidence>
<evidence type="ECO:0000313" key="8">
    <source>
        <dbReference type="EMBL" id="KAL2059507.1"/>
    </source>
</evidence>
<organism evidence="8 9">
    <name type="scientific">Lepraria finkii</name>
    <dbReference type="NCBI Taxonomy" id="1340010"/>
    <lineage>
        <taxon>Eukaryota</taxon>
        <taxon>Fungi</taxon>
        <taxon>Dikarya</taxon>
        <taxon>Ascomycota</taxon>
        <taxon>Pezizomycotina</taxon>
        <taxon>Lecanoromycetes</taxon>
        <taxon>OSLEUM clade</taxon>
        <taxon>Lecanoromycetidae</taxon>
        <taxon>Lecanorales</taxon>
        <taxon>Lecanorineae</taxon>
        <taxon>Stereocaulaceae</taxon>
        <taxon>Lepraria</taxon>
    </lineage>
</organism>
<feature type="transmembrane region" description="Helical" evidence="7">
    <location>
        <begin position="288"/>
        <end position="305"/>
    </location>
</feature>
<name>A0ABR4BQ03_9LECA</name>
<gene>
    <name evidence="8" type="ORF">ABVK25_000800</name>
</gene>
<comment type="subcellular location">
    <subcellularLocation>
        <location evidence="1">Membrane</location>
        <topology evidence="1">Multi-pass membrane protein</topology>
    </subcellularLocation>
</comment>
<dbReference type="InterPro" id="IPR036259">
    <property type="entry name" value="MFS_trans_sf"/>
</dbReference>
<proteinExistence type="predicted"/>
<dbReference type="Pfam" id="PF07690">
    <property type="entry name" value="MFS_1"/>
    <property type="match status" value="1"/>
</dbReference>
<evidence type="ECO:0000256" key="1">
    <source>
        <dbReference type="ARBA" id="ARBA00004141"/>
    </source>
</evidence>
<keyword evidence="5 7" id="KW-0472">Membrane</keyword>
<dbReference type="EMBL" id="JBHFEH010000001">
    <property type="protein sequence ID" value="KAL2059507.1"/>
    <property type="molecule type" value="Genomic_DNA"/>
</dbReference>
<keyword evidence="9" id="KW-1185">Reference proteome</keyword>
<feature type="transmembrane region" description="Helical" evidence="7">
    <location>
        <begin position="256"/>
        <end position="276"/>
    </location>
</feature>
<evidence type="ECO:0000256" key="2">
    <source>
        <dbReference type="ARBA" id="ARBA00022448"/>
    </source>
</evidence>
<feature type="transmembrane region" description="Helical" evidence="7">
    <location>
        <begin position="325"/>
        <end position="345"/>
    </location>
</feature>
<accession>A0ABR4BQ03</accession>
<keyword evidence="3 7" id="KW-0812">Transmembrane</keyword>
<evidence type="ECO:0000256" key="6">
    <source>
        <dbReference type="SAM" id="MobiDB-lite"/>
    </source>
</evidence>
<dbReference type="PANTHER" id="PTHR43791:SF40">
    <property type="entry name" value="THIAMINE PATHWAY TRANSPORTER THI73"/>
    <property type="match status" value="1"/>
</dbReference>
<dbReference type="Gene3D" id="1.20.1250.20">
    <property type="entry name" value="MFS general substrate transporter like domains"/>
    <property type="match status" value="1"/>
</dbReference>
<evidence type="ECO:0000313" key="9">
    <source>
        <dbReference type="Proteomes" id="UP001590951"/>
    </source>
</evidence>
<keyword evidence="2" id="KW-0813">Transport</keyword>
<sequence length="369" mass="40334">MNEKLGTNVQTQTSKLSTATHDAPGHNDKSLDQAYWLVEETRDVADESATVDLKNLRQKFDWRLMPMMFCCSTIQFIDKTILNYAAIMGLPRQLEFRGNGFSNAAASSFIAFLVAEVPNAFVLQKVSTRKWLGINAVTWGTAIACTIAAFNYHSLLTARIFTGIFEAAIAPSLMLINSQWYTKADVLSAYTTNLIRNSGYSSSNVALLNIPNGFVGITAAVIVGYSVRHTSYRWAIPSILGGGLMSFLPVDNHAGLIAGIYIISTITPTLLLIYQWTASNIAGHAKEVVSMALIAGSFSVGSIVGPQTFQGKDAPGYLPAKITRMATQVAGTVFAFCLFGYYVWANVQKTCSGRRTEWIFRRAPLGEFD</sequence>
<feature type="transmembrane region" description="Helical" evidence="7">
    <location>
        <begin position="131"/>
        <end position="152"/>
    </location>
</feature>
<protein>
    <submittedName>
        <fullName evidence="8">Uncharacterized protein</fullName>
    </submittedName>
</protein>
<evidence type="ECO:0000256" key="4">
    <source>
        <dbReference type="ARBA" id="ARBA00022989"/>
    </source>
</evidence>
<feature type="transmembrane region" description="Helical" evidence="7">
    <location>
        <begin position="206"/>
        <end position="227"/>
    </location>
</feature>
<feature type="region of interest" description="Disordered" evidence="6">
    <location>
        <begin position="1"/>
        <end position="27"/>
    </location>
</feature>
<evidence type="ECO:0000256" key="3">
    <source>
        <dbReference type="ARBA" id="ARBA00022692"/>
    </source>
</evidence>
<feature type="compositionally biased region" description="Polar residues" evidence="6">
    <location>
        <begin position="1"/>
        <end position="20"/>
    </location>
</feature>
<dbReference type="SUPFAM" id="SSF103473">
    <property type="entry name" value="MFS general substrate transporter"/>
    <property type="match status" value="2"/>
</dbReference>
<dbReference type="Proteomes" id="UP001590951">
    <property type="component" value="Unassembled WGS sequence"/>
</dbReference>